<dbReference type="HOGENOM" id="CLU_044397_1_1_1"/>
<dbReference type="OMA" id="CKSETCE"/>
<dbReference type="InParanoid" id="E3NH97"/>
<proteinExistence type="predicted"/>
<accession>E3NH97</accession>
<evidence type="ECO:0000256" key="1">
    <source>
        <dbReference type="SAM" id="Coils"/>
    </source>
</evidence>
<dbReference type="Pfam" id="PF07735">
    <property type="entry name" value="FBA_2"/>
    <property type="match status" value="1"/>
</dbReference>
<dbReference type="InterPro" id="IPR012885">
    <property type="entry name" value="F-box_Sdz-33"/>
</dbReference>
<keyword evidence="1" id="KW-0175">Coiled coil</keyword>
<protein>
    <recommendedName>
        <fullName evidence="2">Sdz-33 F-box domain-containing protein</fullName>
    </recommendedName>
</protein>
<evidence type="ECO:0000313" key="4">
    <source>
        <dbReference type="Proteomes" id="UP000008281"/>
    </source>
</evidence>
<feature type="domain" description="Sdz-33 F-box" evidence="2">
    <location>
        <begin position="227"/>
        <end position="276"/>
    </location>
</feature>
<gene>
    <name evidence="3" type="ORF">CRE_14996</name>
</gene>
<evidence type="ECO:0000313" key="3">
    <source>
        <dbReference type="EMBL" id="EFO97950.1"/>
    </source>
</evidence>
<dbReference type="PANTHER" id="PTHR21503:SF8">
    <property type="entry name" value="F-BOX ASSOCIATED DOMAIN-CONTAINING PROTEIN-RELATED"/>
    <property type="match status" value="1"/>
</dbReference>
<keyword evidence="4" id="KW-1185">Reference proteome</keyword>
<dbReference type="AlphaFoldDB" id="E3NH97"/>
<name>E3NH97_CAERE</name>
<dbReference type="Proteomes" id="UP000008281">
    <property type="component" value="Unassembled WGS sequence"/>
</dbReference>
<evidence type="ECO:0000259" key="2">
    <source>
        <dbReference type="Pfam" id="PF07735"/>
    </source>
</evidence>
<organism evidence="4">
    <name type="scientific">Caenorhabditis remanei</name>
    <name type="common">Caenorhabditis vulgaris</name>
    <dbReference type="NCBI Taxonomy" id="31234"/>
    <lineage>
        <taxon>Eukaryota</taxon>
        <taxon>Metazoa</taxon>
        <taxon>Ecdysozoa</taxon>
        <taxon>Nematoda</taxon>
        <taxon>Chromadorea</taxon>
        <taxon>Rhabditida</taxon>
        <taxon>Rhabditina</taxon>
        <taxon>Rhabditomorpha</taxon>
        <taxon>Rhabditoidea</taxon>
        <taxon>Rhabditidae</taxon>
        <taxon>Peloderinae</taxon>
        <taxon>Caenorhabditis</taxon>
    </lineage>
</organism>
<dbReference type="EMBL" id="DS268670">
    <property type="protein sequence ID" value="EFO97950.1"/>
    <property type="molecule type" value="Genomic_DNA"/>
</dbReference>
<dbReference type="PANTHER" id="PTHR21503">
    <property type="entry name" value="F-BOX-CONTAINING HYPOTHETICAL PROTEIN C.ELEGANS"/>
    <property type="match status" value="1"/>
</dbReference>
<reference evidence="3" key="1">
    <citation type="submission" date="2007-07" db="EMBL/GenBank/DDBJ databases">
        <title>PCAP assembly of the Caenorhabditis remanei genome.</title>
        <authorList>
            <consortium name="The Caenorhabditis remanei Sequencing Consortium"/>
            <person name="Wilson R.K."/>
        </authorList>
    </citation>
    <scope>NUCLEOTIDE SEQUENCE [LARGE SCALE GENOMIC DNA]</scope>
    <source>
        <strain evidence="3">PB4641</strain>
    </source>
</reference>
<sequence>MFQDIKSLSLCVPISERIPDVEKPPFPLLKLPNVPLELVTKMMHSNEIIKLSICSYRLELFLNTHRYKIRGFHVHLGAGFIQFNMNESAVSNSTFFKNGNVLMPIEEIVRMEQFCKSETCEKNNYFQIQSFSPEACFKLYHRIRSLFSYPLIGWIFHCDQLEDKAIKRYLDTALSEEYYRFSFKERQLSKELLTEIMNKLPLTIRLEIDSGIPLDFKHHNAFKYPIIEYNEARWATLDDLKSVRNACYIELKSTNFDYFDLNQFLKYWVDCEENMTECLTIGMREGLHYDVATLTDGLITLNVPGVLDYYLKVKNTANRTLVLAHFWLDPLHRFLFDLFPIDCRPTQFALLEMLERRKELEEELMGLGTEGIRLEQSERRKTDIRNELERLDEEIIKKDTIGYVYNV</sequence>
<feature type="coiled-coil region" evidence="1">
    <location>
        <begin position="350"/>
        <end position="394"/>
    </location>
</feature>